<dbReference type="NCBIfam" id="TIGR04183">
    <property type="entry name" value="Por_Secre_tail"/>
    <property type="match status" value="1"/>
</dbReference>
<keyword evidence="2" id="KW-0645">Protease</keyword>
<dbReference type="PANTHER" id="PTHR33794">
    <property type="entry name" value="BACILLOLYSIN"/>
    <property type="match status" value="1"/>
</dbReference>
<dbReference type="PANTHER" id="PTHR33794:SF1">
    <property type="entry name" value="BACILLOLYSIN"/>
    <property type="match status" value="1"/>
</dbReference>
<feature type="domain" description="Secretion system C-terminal sorting" evidence="12">
    <location>
        <begin position="778"/>
        <end position="850"/>
    </location>
</feature>
<dbReference type="STRING" id="713588.SAMN05421789_101174"/>
<evidence type="ECO:0000256" key="2">
    <source>
        <dbReference type="ARBA" id="ARBA00022670"/>
    </source>
</evidence>
<dbReference type="Pfam" id="PF02868">
    <property type="entry name" value="Peptidase_M4_C"/>
    <property type="match status" value="1"/>
</dbReference>
<feature type="domain" description="FTP" evidence="11">
    <location>
        <begin position="85"/>
        <end position="132"/>
    </location>
</feature>
<dbReference type="InterPro" id="IPR013856">
    <property type="entry name" value="Peptidase_M4_domain"/>
</dbReference>
<dbReference type="RefSeq" id="WP_076384408.1">
    <property type="nucleotide sequence ID" value="NZ_FTOI01000001.1"/>
</dbReference>
<dbReference type="InterPro" id="IPR001570">
    <property type="entry name" value="Peptidase_M4_C_domain"/>
</dbReference>
<dbReference type="SUPFAM" id="SSF55486">
    <property type="entry name" value="Metalloproteases ('zincins'), catalytic domain"/>
    <property type="match status" value="1"/>
</dbReference>
<evidence type="ECO:0000259" key="11">
    <source>
        <dbReference type="Pfam" id="PF07504"/>
    </source>
</evidence>
<evidence type="ECO:0000313" key="13">
    <source>
        <dbReference type="EMBL" id="SIS44973.1"/>
    </source>
</evidence>
<name>A0A1N7J6I6_9FLAO</name>
<proteinExistence type="inferred from homology"/>
<keyword evidence="5" id="KW-0378">Hydrolase</keyword>
<dbReference type="Pfam" id="PF01447">
    <property type="entry name" value="Peptidase_M4"/>
    <property type="match status" value="1"/>
</dbReference>
<evidence type="ECO:0000256" key="7">
    <source>
        <dbReference type="ARBA" id="ARBA00023049"/>
    </source>
</evidence>
<keyword evidence="3" id="KW-0479">Metal-binding</keyword>
<dbReference type="InterPro" id="IPR011096">
    <property type="entry name" value="FTP_domain"/>
</dbReference>
<dbReference type="Gene3D" id="3.10.450.490">
    <property type="match status" value="1"/>
</dbReference>
<dbReference type="GO" id="GO:0004222">
    <property type="term" value="F:metalloendopeptidase activity"/>
    <property type="evidence" value="ECO:0007669"/>
    <property type="project" value="InterPro"/>
</dbReference>
<accession>A0A1N7J6I6</accession>
<keyword evidence="4" id="KW-0732">Signal</keyword>
<gene>
    <name evidence="13" type="ORF">SAMN05421789_101174</name>
</gene>
<dbReference type="PRINTS" id="PR00730">
    <property type="entry name" value="THERMOLYSIN"/>
</dbReference>
<evidence type="ECO:0000256" key="3">
    <source>
        <dbReference type="ARBA" id="ARBA00022723"/>
    </source>
</evidence>
<dbReference type="OrthoDB" id="9792152at2"/>
<evidence type="ECO:0000256" key="6">
    <source>
        <dbReference type="ARBA" id="ARBA00022833"/>
    </source>
</evidence>
<keyword evidence="14" id="KW-1185">Reference proteome</keyword>
<dbReference type="AlphaFoldDB" id="A0A1N7J6I6"/>
<dbReference type="Proteomes" id="UP000185839">
    <property type="component" value="Unassembled WGS sequence"/>
</dbReference>
<evidence type="ECO:0000259" key="9">
    <source>
        <dbReference type="Pfam" id="PF01447"/>
    </source>
</evidence>
<dbReference type="CDD" id="cd09597">
    <property type="entry name" value="M4_TLP"/>
    <property type="match status" value="1"/>
</dbReference>
<dbReference type="InterPro" id="IPR027268">
    <property type="entry name" value="Peptidase_M4/M1_CTD_sf"/>
</dbReference>
<dbReference type="GO" id="GO:0006508">
    <property type="term" value="P:proteolysis"/>
    <property type="evidence" value="ECO:0007669"/>
    <property type="project" value="UniProtKB-KW"/>
</dbReference>
<protein>
    <submittedName>
        <fullName evidence="13">Por secretion system C-terminal sorting domain-containing protein</fullName>
    </submittedName>
</protein>
<evidence type="ECO:0000256" key="1">
    <source>
        <dbReference type="ARBA" id="ARBA00009388"/>
    </source>
</evidence>
<organism evidence="13 14">
    <name type="scientific">Kaistella chaponensis</name>
    <dbReference type="NCBI Taxonomy" id="713588"/>
    <lineage>
        <taxon>Bacteria</taxon>
        <taxon>Pseudomonadati</taxon>
        <taxon>Bacteroidota</taxon>
        <taxon>Flavobacteriia</taxon>
        <taxon>Flavobacteriales</taxon>
        <taxon>Weeksellaceae</taxon>
        <taxon>Chryseobacterium group</taxon>
        <taxon>Kaistella</taxon>
    </lineage>
</organism>
<evidence type="ECO:0000259" key="10">
    <source>
        <dbReference type="Pfam" id="PF02868"/>
    </source>
</evidence>
<evidence type="ECO:0000256" key="4">
    <source>
        <dbReference type="ARBA" id="ARBA00022729"/>
    </source>
</evidence>
<keyword evidence="7" id="KW-0482">Metalloprotease</keyword>
<dbReference type="Gene3D" id="1.10.390.10">
    <property type="entry name" value="Neutral Protease Domain 2"/>
    <property type="match status" value="1"/>
</dbReference>
<comment type="similarity">
    <text evidence="1">Belongs to the peptidase M4 family.</text>
</comment>
<evidence type="ECO:0000259" key="12">
    <source>
        <dbReference type="Pfam" id="PF18962"/>
    </source>
</evidence>
<sequence length="852" mass="92539">MKRTLFFVFALSYACGFAQESKELTKLKQQSNAVVTMSNSTANPNFMRFENAEGLQLKAMDAKGKVSEFLATNFKAFNLNSEKDMVFVEETTDNYGLKNVIYRQTFNGIPVYDGILKFHFNGKGQLSSLNGNTISAIKVNTVASISPSEAGAIAVNLVKNQNITTSKNQLETAKNNLLIFPKNLVQGGQITPYLAYEIEVTNKSDVREFLFIDAHTGELVEQFTGIHPIDRKLYETSTAAANLKWKEGDAFPGTLDQWQQSEVVTSEHVYNFFKNAFNYVSYNGANQTMITVNNDPGISCPNANWNGSTANYCTGVAADDVVAHEWGHAYTEYTSGLIYQYQSGALNESYSDVWGETVDQFNGYFDDGENLAVRTTTACTESIRWKMGEKATAFGGAIRDMWNPNCNGDPGRVLDTGNYFCGTGDSGGVHTNSGVTNHLYALLVDGGTYNGYTITGVGFVKAAHLWWRAQKNYLTPTSDFAIFADALEASANDLIGINLQGLSTSATPAGPSGRFWSSGDIQNLKNAILAVQLRSSPNTQCNYVPILKATPALCATAISGALFSETWENGLGNWTATNIPTNPSSWINRNWVVKTGLPSNRPGKAIFGADPINGNCSTSLQNGILRLESPQITFPTFTVGKYEMAFNHYIATEMQWDGGNIKYSLNGGAWTLVPKTAFSQNPYNTTLNGTTQSDNPMKGQASFSGTDGGSLGGSWGQSVIDLSKIGVVSGSNIKFRFEVGTDGCNGIDGWYLDEIYVYNCDKPVMAVENISLSNAVQVFPNPTSGKVTIQNNSAAKLTNAQVYSVSGQLIRSFTLDKAAKSSIIDLSTFAKGTYLIKVNSDSESTSVKVIKK</sequence>
<dbReference type="Gene3D" id="3.10.170.10">
    <property type="match status" value="1"/>
</dbReference>
<dbReference type="GO" id="GO:0046872">
    <property type="term" value="F:metal ion binding"/>
    <property type="evidence" value="ECO:0007669"/>
    <property type="project" value="UniProtKB-KW"/>
</dbReference>
<feature type="active site" description="Proton donor" evidence="8">
    <location>
        <position position="430"/>
    </location>
</feature>
<dbReference type="EMBL" id="FTOI01000001">
    <property type="protein sequence ID" value="SIS44973.1"/>
    <property type="molecule type" value="Genomic_DNA"/>
</dbReference>
<feature type="domain" description="Peptidase M4 C-terminal" evidence="10">
    <location>
        <begin position="335"/>
        <end position="497"/>
    </location>
</feature>
<dbReference type="PROSITE" id="PS51257">
    <property type="entry name" value="PROKAR_LIPOPROTEIN"/>
    <property type="match status" value="1"/>
</dbReference>
<reference evidence="14" key="1">
    <citation type="submission" date="2017-01" db="EMBL/GenBank/DDBJ databases">
        <authorList>
            <person name="Varghese N."/>
            <person name="Submissions S."/>
        </authorList>
    </citation>
    <scope>NUCLEOTIDE SEQUENCE [LARGE SCALE GENOMIC DNA]</scope>
    <source>
        <strain evidence="14">DSM 23145</strain>
    </source>
</reference>
<dbReference type="Pfam" id="PF18962">
    <property type="entry name" value="Por_Secre_tail"/>
    <property type="match status" value="1"/>
</dbReference>
<evidence type="ECO:0000256" key="8">
    <source>
        <dbReference type="PIRSR" id="PIRSR623612-1"/>
    </source>
</evidence>
<evidence type="ECO:0000256" key="5">
    <source>
        <dbReference type="ARBA" id="ARBA00022801"/>
    </source>
</evidence>
<feature type="active site" evidence="8">
    <location>
        <position position="325"/>
    </location>
</feature>
<evidence type="ECO:0000313" key="14">
    <source>
        <dbReference type="Proteomes" id="UP000185839"/>
    </source>
</evidence>
<feature type="domain" description="Peptidase M4" evidence="9">
    <location>
        <begin position="256"/>
        <end position="332"/>
    </location>
</feature>
<dbReference type="InterPro" id="IPR026444">
    <property type="entry name" value="Secre_tail"/>
</dbReference>
<dbReference type="InterPro" id="IPR050728">
    <property type="entry name" value="Zinc_Metalloprotease_M4"/>
</dbReference>
<keyword evidence="6" id="KW-0862">Zinc</keyword>
<dbReference type="InterPro" id="IPR023612">
    <property type="entry name" value="Peptidase_M4"/>
</dbReference>
<dbReference type="Pfam" id="PF07504">
    <property type="entry name" value="FTP"/>
    <property type="match status" value="1"/>
</dbReference>